<evidence type="ECO:0000259" key="3">
    <source>
        <dbReference type="PROSITE" id="PS50977"/>
    </source>
</evidence>
<proteinExistence type="predicted"/>
<feature type="DNA-binding region" description="H-T-H motif" evidence="2">
    <location>
        <begin position="29"/>
        <end position="48"/>
    </location>
</feature>
<dbReference type="AlphaFoldDB" id="A0A0R2B691"/>
<dbReference type="InterPro" id="IPR001647">
    <property type="entry name" value="HTH_TetR"/>
</dbReference>
<dbReference type="EMBL" id="AYYN01000109">
    <property type="protein sequence ID" value="KRM74178.1"/>
    <property type="molecule type" value="Genomic_DNA"/>
</dbReference>
<accession>A0A0R2B691</accession>
<reference evidence="4 5" key="1">
    <citation type="journal article" date="2015" name="Genome Announc.">
        <title>Expanding the biotechnology potential of lactobacilli through comparative genomics of 213 strains and associated genera.</title>
        <authorList>
            <person name="Sun Z."/>
            <person name="Harris H.M."/>
            <person name="McCann A."/>
            <person name="Guo C."/>
            <person name="Argimon S."/>
            <person name="Zhang W."/>
            <person name="Yang X."/>
            <person name="Jeffery I.B."/>
            <person name="Cooney J.C."/>
            <person name="Kagawa T.F."/>
            <person name="Liu W."/>
            <person name="Song Y."/>
            <person name="Salvetti E."/>
            <person name="Wrobel A."/>
            <person name="Rasinkangas P."/>
            <person name="Parkhill J."/>
            <person name="Rea M.C."/>
            <person name="O'Sullivan O."/>
            <person name="Ritari J."/>
            <person name="Douillard F.P."/>
            <person name="Paul Ross R."/>
            <person name="Yang R."/>
            <person name="Briner A.E."/>
            <person name="Felis G.E."/>
            <person name="de Vos W.M."/>
            <person name="Barrangou R."/>
            <person name="Klaenhammer T.R."/>
            <person name="Caufield P.W."/>
            <person name="Cui Y."/>
            <person name="Zhang H."/>
            <person name="O'Toole P.W."/>
        </authorList>
    </citation>
    <scope>NUCLEOTIDE SEQUENCE [LARGE SCALE GENOMIC DNA]</scope>
    <source>
        <strain evidence="4 5">DSM 20452</strain>
    </source>
</reference>
<dbReference type="Pfam" id="PF14278">
    <property type="entry name" value="TetR_C_8"/>
    <property type="match status" value="1"/>
</dbReference>
<dbReference type="InterPro" id="IPR039532">
    <property type="entry name" value="TetR_C_Firmicutes"/>
</dbReference>
<dbReference type="RefSeq" id="WP_056959259.1">
    <property type="nucleotide sequence ID" value="NZ_AYYN01000109.1"/>
</dbReference>
<sequence>MSKSQVRKKDALAQALLALLHHEAVEKITVDQLCREADVHRSTFYRYFQDKYDLLNYVFQTIWLEQIDENNVVDSMIEMIVRDKDIFRNISVNNSSNSLYALMIDMVAEQILDASLNDRLHNVLWIEETVLNATDQKLAANMIAGAFLTLLFKWVDSNYQMSSTELSDFIKHLH</sequence>
<dbReference type="PANTHER" id="PTHR43479">
    <property type="entry name" value="ACREF/ENVCD OPERON REPRESSOR-RELATED"/>
    <property type="match status" value="1"/>
</dbReference>
<dbReference type="SUPFAM" id="SSF46689">
    <property type="entry name" value="Homeodomain-like"/>
    <property type="match status" value="1"/>
</dbReference>
<dbReference type="Proteomes" id="UP000051612">
    <property type="component" value="Unassembled WGS sequence"/>
</dbReference>
<dbReference type="InterPro" id="IPR050624">
    <property type="entry name" value="HTH-type_Tx_Regulator"/>
</dbReference>
<keyword evidence="1 2" id="KW-0238">DNA-binding</keyword>
<protein>
    <submittedName>
        <fullName evidence="4">TetR family transcriptional regulator</fullName>
    </submittedName>
</protein>
<feature type="domain" description="HTH tetR-type" evidence="3">
    <location>
        <begin position="6"/>
        <end position="66"/>
    </location>
</feature>
<dbReference type="GO" id="GO:0003677">
    <property type="term" value="F:DNA binding"/>
    <property type="evidence" value="ECO:0007669"/>
    <property type="project" value="UniProtKB-UniRule"/>
</dbReference>
<evidence type="ECO:0000256" key="1">
    <source>
        <dbReference type="ARBA" id="ARBA00023125"/>
    </source>
</evidence>
<organism evidence="4 5">
    <name type="scientific">Ligilactobacillus murinus DSM 20452 = NBRC 14221</name>
    <dbReference type="NCBI Taxonomy" id="1423772"/>
    <lineage>
        <taxon>Bacteria</taxon>
        <taxon>Bacillati</taxon>
        <taxon>Bacillota</taxon>
        <taxon>Bacilli</taxon>
        <taxon>Lactobacillales</taxon>
        <taxon>Lactobacillaceae</taxon>
        <taxon>Ligilactobacillus</taxon>
    </lineage>
</organism>
<dbReference type="PANTHER" id="PTHR43479:SF7">
    <property type="entry name" value="TETR-FAMILY TRANSCRIPTIONAL REGULATOR"/>
    <property type="match status" value="1"/>
</dbReference>
<evidence type="ECO:0000256" key="2">
    <source>
        <dbReference type="PROSITE-ProRule" id="PRU00335"/>
    </source>
</evidence>
<gene>
    <name evidence="4" type="ORF">FC48_GL000548</name>
</gene>
<comment type="caution">
    <text evidence="4">The sequence shown here is derived from an EMBL/GenBank/DDBJ whole genome shotgun (WGS) entry which is preliminary data.</text>
</comment>
<evidence type="ECO:0000313" key="5">
    <source>
        <dbReference type="Proteomes" id="UP000051612"/>
    </source>
</evidence>
<dbReference type="Gene3D" id="1.10.357.10">
    <property type="entry name" value="Tetracycline Repressor, domain 2"/>
    <property type="match status" value="1"/>
</dbReference>
<dbReference type="PROSITE" id="PS50977">
    <property type="entry name" value="HTH_TETR_2"/>
    <property type="match status" value="1"/>
</dbReference>
<dbReference type="Pfam" id="PF00440">
    <property type="entry name" value="TetR_N"/>
    <property type="match status" value="1"/>
</dbReference>
<name>A0A0R2B691_9LACO</name>
<evidence type="ECO:0000313" key="4">
    <source>
        <dbReference type="EMBL" id="KRM74178.1"/>
    </source>
</evidence>
<dbReference type="InterPro" id="IPR009057">
    <property type="entry name" value="Homeodomain-like_sf"/>
</dbReference>
<dbReference type="PATRIC" id="fig|1423772.3.peg.595"/>